<accession>A0ABP8LKC4</accession>
<dbReference type="PANTHER" id="PTHR42711:SF17">
    <property type="entry name" value="ABC TRANSPORTER ATP-BINDING PROTEIN"/>
    <property type="match status" value="1"/>
</dbReference>
<dbReference type="PROSITE" id="PS50893">
    <property type="entry name" value="ABC_TRANSPORTER_2"/>
    <property type="match status" value="1"/>
</dbReference>
<dbReference type="Proteomes" id="UP001500622">
    <property type="component" value="Unassembled WGS sequence"/>
</dbReference>
<protein>
    <submittedName>
        <fullName evidence="7">ABC transporter ATP-binding protein</fullName>
    </submittedName>
</protein>
<name>A0ABP8LKC4_9MICO</name>
<sequence>MNSEEPVISVQGLRRTYGTGQHTFEAVRGVDLSIRRGELFALLGTNGAGKTSLLEIVEGIAPATGGTVRVFGKDPYRERFEVRPRTGIMLQEAGFPADLTTAETARMWHGTLGKPRPVEQCLAMVGLSHRSGVRVSSLSGGERRRLDLALAIMGRPEILFLDEPTTGLDPQSRRSAWDLVRTLLGEGTTVVLTTHYLQEAEELADRLAIMNEGQVVRTGTVADVVAAEPARVRYRTTDPELSDPVALSALPALTGRPRSEATTVDLETTDLQATLTALLLRARERGSALENLEASPASLERAFLAIAEGRDAESVPAAAA</sequence>
<keyword evidence="8" id="KW-1185">Reference proteome</keyword>
<evidence type="ECO:0000256" key="2">
    <source>
        <dbReference type="ARBA" id="ARBA00022448"/>
    </source>
</evidence>
<dbReference type="InterPro" id="IPR003439">
    <property type="entry name" value="ABC_transporter-like_ATP-bd"/>
</dbReference>
<evidence type="ECO:0000313" key="7">
    <source>
        <dbReference type="EMBL" id="GAA4429919.1"/>
    </source>
</evidence>
<dbReference type="PROSITE" id="PS00211">
    <property type="entry name" value="ABC_TRANSPORTER_1"/>
    <property type="match status" value="1"/>
</dbReference>
<proteinExistence type="predicted"/>
<comment type="subcellular location">
    <subcellularLocation>
        <location evidence="1">Cell membrane</location>
        <topology evidence="1">Peripheral membrane protein</topology>
    </subcellularLocation>
</comment>
<dbReference type="InterPro" id="IPR017871">
    <property type="entry name" value="ABC_transporter-like_CS"/>
</dbReference>
<dbReference type="CDD" id="cd03230">
    <property type="entry name" value="ABC_DR_subfamily_A"/>
    <property type="match status" value="1"/>
</dbReference>
<evidence type="ECO:0000256" key="3">
    <source>
        <dbReference type="ARBA" id="ARBA00022741"/>
    </source>
</evidence>
<dbReference type="SUPFAM" id="SSF52540">
    <property type="entry name" value="P-loop containing nucleoside triphosphate hydrolases"/>
    <property type="match status" value="1"/>
</dbReference>
<dbReference type="GO" id="GO:0005524">
    <property type="term" value="F:ATP binding"/>
    <property type="evidence" value="ECO:0007669"/>
    <property type="project" value="UniProtKB-KW"/>
</dbReference>
<dbReference type="EMBL" id="BAABGN010000013">
    <property type="protein sequence ID" value="GAA4429919.1"/>
    <property type="molecule type" value="Genomic_DNA"/>
</dbReference>
<keyword evidence="4 7" id="KW-0067">ATP-binding</keyword>
<evidence type="ECO:0000313" key="8">
    <source>
        <dbReference type="Proteomes" id="UP001500622"/>
    </source>
</evidence>
<dbReference type="Gene3D" id="3.40.50.300">
    <property type="entry name" value="P-loop containing nucleotide triphosphate hydrolases"/>
    <property type="match status" value="1"/>
</dbReference>
<keyword evidence="2" id="KW-0813">Transport</keyword>
<organism evidence="7 8">
    <name type="scientific">Georgenia halophila</name>
    <dbReference type="NCBI Taxonomy" id="620889"/>
    <lineage>
        <taxon>Bacteria</taxon>
        <taxon>Bacillati</taxon>
        <taxon>Actinomycetota</taxon>
        <taxon>Actinomycetes</taxon>
        <taxon>Micrococcales</taxon>
        <taxon>Bogoriellaceae</taxon>
        <taxon>Georgenia</taxon>
    </lineage>
</organism>
<dbReference type="InterPro" id="IPR050763">
    <property type="entry name" value="ABC_transporter_ATP-binding"/>
</dbReference>
<keyword evidence="5" id="KW-0046">Antibiotic resistance</keyword>
<gene>
    <name evidence="7" type="ORF">GCM10023169_32720</name>
</gene>
<evidence type="ECO:0000256" key="1">
    <source>
        <dbReference type="ARBA" id="ARBA00004202"/>
    </source>
</evidence>
<comment type="caution">
    <text evidence="7">The sequence shown here is derived from an EMBL/GenBank/DDBJ whole genome shotgun (WGS) entry which is preliminary data.</text>
</comment>
<evidence type="ECO:0000256" key="4">
    <source>
        <dbReference type="ARBA" id="ARBA00022840"/>
    </source>
</evidence>
<dbReference type="PANTHER" id="PTHR42711">
    <property type="entry name" value="ABC TRANSPORTER ATP-BINDING PROTEIN"/>
    <property type="match status" value="1"/>
</dbReference>
<reference evidence="8" key="1">
    <citation type="journal article" date="2019" name="Int. J. Syst. Evol. Microbiol.">
        <title>The Global Catalogue of Microorganisms (GCM) 10K type strain sequencing project: providing services to taxonomists for standard genome sequencing and annotation.</title>
        <authorList>
            <consortium name="The Broad Institute Genomics Platform"/>
            <consortium name="The Broad Institute Genome Sequencing Center for Infectious Disease"/>
            <person name="Wu L."/>
            <person name="Ma J."/>
        </authorList>
    </citation>
    <scope>NUCLEOTIDE SEQUENCE [LARGE SCALE GENOMIC DNA]</scope>
    <source>
        <strain evidence="8">JCM 17810</strain>
    </source>
</reference>
<keyword evidence="3" id="KW-0547">Nucleotide-binding</keyword>
<dbReference type="InterPro" id="IPR003593">
    <property type="entry name" value="AAA+_ATPase"/>
</dbReference>
<evidence type="ECO:0000259" key="6">
    <source>
        <dbReference type="PROSITE" id="PS50893"/>
    </source>
</evidence>
<feature type="domain" description="ABC transporter" evidence="6">
    <location>
        <begin position="8"/>
        <end position="237"/>
    </location>
</feature>
<dbReference type="Pfam" id="PF00005">
    <property type="entry name" value="ABC_tran"/>
    <property type="match status" value="1"/>
</dbReference>
<evidence type="ECO:0000256" key="5">
    <source>
        <dbReference type="ARBA" id="ARBA00023251"/>
    </source>
</evidence>
<dbReference type="SMART" id="SM00382">
    <property type="entry name" value="AAA"/>
    <property type="match status" value="1"/>
</dbReference>
<dbReference type="RefSeq" id="WP_345217471.1">
    <property type="nucleotide sequence ID" value="NZ_BAABGN010000013.1"/>
</dbReference>
<dbReference type="InterPro" id="IPR027417">
    <property type="entry name" value="P-loop_NTPase"/>
</dbReference>